<feature type="signal peptide" evidence="1">
    <location>
        <begin position="1"/>
        <end position="22"/>
    </location>
</feature>
<dbReference type="RefSeq" id="WP_248359540.1">
    <property type="nucleotide sequence ID" value="NZ_AP025591.1"/>
</dbReference>
<dbReference type="SUPFAM" id="SSF47781">
    <property type="entry name" value="RuvA domain 2-like"/>
    <property type="match status" value="1"/>
</dbReference>
<name>A0ABM7WRT2_9BACT</name>
<evidence type="ECO:0000313" key="4">
    <source>
        <dbReference type="Proteomes" id="UP001162891"/>
    </source>
</evidence>
<proteinExistence type="predicted"/>
<sequence>MSALARSLVAAALLVAAVPALAAKKPLGAGERIDLNRAGVTELMRLPGVGEKRAQAIVAARGKQPFRKPEDVLVVKGIGPAWLAKVRANVAVGAAPAAAPVPARR</sequence>
<gene>
    <name evidence="3" type="ORF">AMOR_11710</name>
</gene>
<reference evidence="4" key="1">
    <citation type="journal article" date="2022" name="Int. J. Syst. Evol. Microbiol.">
        <title>Anaeromyxobacter oryzae sp. nov., Anaeromyxobacter diazotrophicus sp. nov. and Anaeromyxobacter paludicola sp. nov., isolated from paddy soils.</title>
        <authorList>
            <person name="Itoh H."/>
            <person name="Xu Z."/>
            <person name="Mise K."/>
            <person name="Masuda Y."/>
            <person name="Ushijima N."/>
            <person name="Hayakawa C."/>
            <person name="Shiratori Y."/>
            <person name="Senoo K."/>
        </authorList>
    </citation>
    <scope>NUCLEOTIDE SEQUENCE [LARGE SCALE GENOMIC DNA]</scope>
    <source>
        <strain evidence="4">Red232</strain>
    </source>
</reference>
<dbReference type="Proteomes" id="UP001162891">
    <property type="component" value="Chromosome"/>
</dbReference>
<organism evidence="3 4">
    <name type="scientific">Anaeromyxobacter oryzae</name>
    <dbReference type="NCBI Taxonomy" id="2918170"/>
    <lineage>
        <taxon>Bacteria</taxon>
        <taxon>Pseudomonadati</taxon>
        <taxon>Myxococcota</taxon>
        <taxon>Myxococcia</taxon>
        <taxon>Myxococcales</taxon>
        <taxon>Cystobacterineae</taxon>
        <taxon>Anaeromyxobacteraceae</taxon>
        <taxon>Anaeromyxobacter</taxon>
    </lineage>
</organism>
<dbReference type="InterPro" id="IPR010994">
    <property type="entry name" value="RuvA_2-like"/>
</dbReference>
<dbReference type="Pfam" id="PF12836">
    <property type="entry name" value="HHH_3"/>
    <property type="match status" value="1"/>
</dbReference>
<accession>A0ABM7WRT2</accession>
<dbReference type="PANTHER" id="PTHR21180">
    <property type="entry name" value="ENDONUCLEASE/EXONUCLEASE/PHOSPHATASE FAMILY DOMAIN-CONTAINING PROTEIN 1"/>
    <property type="match status" value="1"/>
</dbReference>
<dbReference type="SMART" id="SM00278">
    <property type="entry name" value="HhH1"/>
    <property type="match status" value="2"/>
</dbReference>
<dbReference type="EMBL" id="AP025591">
    <property type="protein sequence ID" value="BDG02175.1"/>
    <property type="molecule type" value="Genomic_DNA"/>
</dbReference>
<dbReference type="InterPro" id="IPR051675">
    <property type="entry name" value="Endo/Exo/Phosphatase_dom_1"/>
</dbReference>
<protein>
    <recommendedName>
        <fullName evidence="2">Helix-hairpin-helix DNA-binding motif class 1 domain-containing protein</fullName>
    </recommendedName>
</protein>
<keyword evidence="1" id="KW-0732">Signal</keyword>
<dbReference type="Gene3D" id="1.10.150.320">
    <property type="entry name" value="Photosystem II 12 kDa extrinsic protein"/>
    <property type="match status" value="1"/>
</dbReference>
<evidence type="ECO:0000259" key="2">
    <source>
        <dbReference type="SMART" id="SM00278"/>
    </source>
</evidence>
<feature type="domain" description="Helix-hairpin-helix DNA-binding motif class 1" evidence="2">
    <location>
        <begin position="41"/>
        <end position="60"/>
    </location>
</feature>
<keyword evidence="4" id="KW-1185">Reference proteome</keyword>
<evidence type="ECO:0000256" key="1">
    <source>
        <dbReference type="SAM" id="SignalP"/>
    </source>
</evidence>
<dbReference type="PANTHER" id="PTHR21180:SF32">
    <property type="entry name" value="ENDONUCLEASE_EXONUCLEASE_PHOSPHATASE FAMILY DOMAIN-CONTAINING PROTEIN 1"/>
    <property type="match status" value="1"/>
</dbReference>
<feature type="chain" id="PRO_5046847148" description="Helix-hairpin-helix DNA-binding motif class 1 domain-containing protein" evidence="1">
    <location>
        <begin position="23"/>
        <end position="105"/>
    </location>
</feature>
<feature type="domain" description="Helix-hairpin-helix DNA-binding motif class 1" evidence="2">
    <location>
        <begin position="70"/>
        <end position="89"/>
    </location>
</feature>
<dbReference type="InterPro" id="IPR003583">
    <property type="entry name" value="Hlx-hairpin-Hlx_DNA-bd_motif"/>
</dbReference>
<evidence type="ECO:0000313" key="3">
    <source>
        <dbReference type="EMBL" id="BDG02175.1"/>
    </source>
</evidence>